<organism evidence="2 3">
    <name type="scientific">Trichonephila clavata</name>
    <name type="common">Joro spider</name>
    <name type="synonym">Nephila clavata</name>
    <dbReference type="NCBI Taxonomy" id="2740835"/>
    <lineage>
        <taxon>Eukaryota</taxon>
        <taxon>Metazoa</taxon>
        <taxon>Ecdysozoa</taxon>
        <taxon>Arthropoda</taxon>
        <taxon>Chelicerata</taxon>
        <taxon>Arachnida</taxon>
        <taxon>Araneae</taxon>
        <taxon>Araneomorphae</taxon>
        <taxon>Entelegynae</taxon>
        <taxon>Araneoidea</taxon>
        <taxon>Nephilidae</taxon>
        <taxon>Trichonephila</taxon>
    </lineage>
</organism>
<keyword evidence="3" id="KW-1185">Reference proteome</keyword>
<dbReference type="Gene3D" id="3.40.1770.10">
    <property type="entry name" value="Urocanase superfamily"/>
    <property type="match status" value="1"/>
</dbReference>
<name>A0A8X6L545_TRICU</name>
<proteinExistence type="predicted"/>
<protein>
    <recommendedName>
        <fullName evidence="1">Urocanase C-terminal domain-containing protein</fullName>
    </recommendedName>
</protein>
<evidence type="ECO:0000259" key="1">
    <source>
        <dbReference type="Pfam" id="PF17392"/>
    </source>
</evidence>
<dbReference type="InterPro" id="IPR035401">
    <property type="entry name" value="Urocanase_C"/>
</dbReference>
<feature type="non-terminal residue" evidence="2">
    <location>
        <position position="1"/>
    </location>
</feature>
<dbReference type="SUPFAM" id="SSF111326">
    <property type="entry name" value="Urocanase"/>
    <property type="match status" value="1"/>
</dbReference>
<evidence type="ECO:0000313" key="3">
    <source>
        <dbReference type="Proteomes" id="UP000887116"/>
    </source>
</evidence>
<dbReference type="OrthoDB" id="194468at2759"/>
<evidence type="ECO:0000313" key="2">
    <source>
        <dbReference type="EMBL" id="GFQ96844.1"/>
    </source>
</evidence>
<feature type="domain" description="Urocanase C-terminal" evidence="1">
    <location>
        <begin position="9"/>
        <end position="45"/>
    </location>
</feature>
<gene>
    <name evidence="2" type="ORF">TNCT_213131</name>
</gene>
<sequence>RGTCLPISSLGEVINGGFGLFLDGSEEAECKARLMLSWDVLNGVSIFY</sequence>
<dbReference type="InterPro" id="IPR036190">
    <property type="entry name" value="Urocanase_sf"/>
</dbReference>
<accession>A0A8X6L545</accession>
<dbReference type="EMBL" id="BMAO01034487">
    <property type="protein sequence ID" value="GFQ96844.1"/>
    <property type="molecule type" value="Genomic_DNA"/>
</dbReference>
<dbReference type="Proteomes" id="UP000887116">
    <property type="component" value="Unassembled WGS sequence"/>
</dbReference>
<dbReference type="Pfam" id="PF17392">
    <property type="entry name" value="Urocanase_C"/>
    <property type="match status" value="1"/>
</dbReference>
<dbReference type="AlphaFoldDB" id="A0A8X6L545"/>
<reference evidence="2" key="1">
    <citation type="submission" date="2020-07" db="EMBL/GenBank/DDBJ databases">
        <title>Multicomponent nature underlies the extraordinary mechanical properties of spider dragline silk.</title>
        <authorList>
            <person name="Kono N."/>
            <person name="Nakamura H."/>
            <person name="Mori M."/>
            <person name="Yoshida Y."/>
            <person name="Ohtoshi R."/>
            <person name="Malay A.D."/>
            <person name="Moran D.A.P."/>
            <person name="Tomita M."/>
            <person name="Numata K."/>
            <person name="Arakawa K."/>
        </authorList>
    </citation>
    <scope>NUCLEOTIDE SEQUENCE</scope>
</reference>
<comment type="caution">
    <text evidence="2">The sequence shown here is derived from an EMBL/GenBank/DDBJ whole genome shotgun (WGS) entry which is preliminary data.</text>
</comment>